<dbReference type="PANTHER" id="PTHR47690:SF1">
    <property type="entry name" value="GLUCOKINASE"/>
    <property type="match status" value="1"/>
</dbReference>
<evidence type="ECO:0000256" key="3">
    <source>
        <dbReference type="RuleBase" id="RU004046"/>
    </source>
</evidence>
<dbReference type="EMBL" id="ARYL01000025">
    <property type="protein sequence ID" value="KDA01544.1"/>
    <property type="molecule type" value="Genomic_DNA"/>
</dbReference>
<dbReference type="InterPro" id="IPR050201">
    <property type="entry name" value="Bacterial_glucokinase"/>
</dbReference>
<evidence type="ECO:0000256" key="1">
    <source>
        <dbReference type="ARBA" id="ARBA00022679"/>
    </source>
</evidence>
<dbReference type="Gene3D" id="3.40.367.20">
    <property type="match status" value="1"/>
</dbReference>
<dbReference type="GO" id="GO:0005829">
    <property type="term" value="C:cytosol"/>
    <property type="evidence" value="ECO:0007669"/>
    <property type="project" value="TreeGrafter"/>
</dbReference>
<dbReference type="RefSeq" id="WP_035539942.1">
    <property type="nucleotide sequence ID" value="NZ_ARYL01000025.1"/>
</dbReference>
<dbReference type="Gene3D" id="3.30.420.40">
    <property type="match status" value="1"/>
</dbReference>
<evidence type="ECO:0000313" key="4">
    <source>
        <dbReference type="EMBL" id="KDA01544.1"/>
    </source>
</evidence>
<dbReference type="CDD" id="cd24008">
    <property type="entry name" value="ASKHA_NBD_GLK"/>
    <property type="match status" value="1"/>
</dbReference>
<dbReference type="GO" id="GO:0005524">
    <property type="term" value="F:ATP binding"/>
    <property type="evidence" value="ECO:0007669"/>
    <property type="project" value="InterPro"/>
</dbReference>
<evidence type="ECO:0000313" key="5">
    <source>
        <dbReference type="Proteomes" id="UP000024942"/>
    </source>
</evidence>
<proteinExistence type="inferred from homology"/>
<name>A0A059G491_9PROT</name>
<comment type="caution">
    <text evidence="4">The sequence shown here is derived from an EMBL/GenBank/DDBJ whole genome shotgun (WGS) entry which is preliminary data.</text>
</comment>
<dbReference type="PANTHER" id="PTHR47690">
    <property type="entry name" value="GLUCOKINASE"/>
    <property type="match status" value="1"/>
</dbReference>
<dbReference type="SUPFAM" id="SSF53067">
    <property type="entry name" value="Actin-like ATPase domain"/>
    <property type="match status" value="1"/>
</dbReference>
<protein>
    <submittedName>
        <fullName evidence="4">Glucokinase</fullName>
        <ecNumber evidence="4">2.7.1.2</ecNumber>
    </submittedName>
</protein>
<keyword evidence="5" id="KW-1185">Reference proteome</keyword>
<comment type="similarity">
    <text evidence="3">Belongs to the bacterial glucokinase family.</text>
</comment>
<sequence>MTGHELLVGDVGGTNVRFAMARRVDGRFKIESFEKLKGDDFGSFDDALASYLDNTGLKPSMACFAMAGPVSKGEVVLTNRGWQVSAGRISRAFDIGSVHLINDFAAMARAVPEHGPEDFETIIEGTPVDNAPMLVAGPGTGFGVATLLRNRTGGWYVLNGEGGHIAFSPRDATEIELTRVLLKRYGYVSNELVASGSGLEAVHEAFCEIYGRAYEDVSPQEMRRLADDGDEMFLKLIKVRANTVMSAVGDLVLANGALGGVVVAGGVSERIADFLKTPEACERFVERGPLSKYLSTCPVKLMHDPEAPLIGAAAYHEQETLKT</sequence>
<dbReference type="InterPro" id="IPR003836">
    <property type="entry name" value="Glucokinase"/>
</dbReference>
<dbReference type="GO" id="GO:0006096">
    <property type="term" value="P:glycolytic process"/>
    <property type="evidence" value="ECO:0007669"/>
    <property type="project" value="InterPro"/>
</dbReference>
<dbReference type="PATRIC" id="fig|1280953.3.peg.2976"/>
<dbReference type="STRING" id="1280953.HOC_14802"/>
<accession>A0A059G491</accession>
<keyword evidence="1 4" id="KW-0808">Transferase</keyword>
<organism evidence="4 5">
    <name type="scientific">Hyphomonas oceanitis SCH89</name>
    <dbReference type="NCBI Taxonomy" id="1280953"/>
    <lineage>
        <taxon>Bacteria</taxon>
        <taxon>Pseudomonadati</taxon>
        <taxon>Pseudomonadota</taxon>
        <taxon>Alphaproteobacteria</taxon>
        <taxon>Hyphomonadales</taxon>
        <taxon>Hyphomonadaceae</taxon>
        <taxon>Hyphomonas</taxon>
    </lineage>
</organism>
<reference evidence="4 5" key="1">
    <citation type="journal article" date="2014" name="Antonie Van Leeuwenhoek">
        <title>Hyphomonas beringensis sp. nov. and Hyphomonas chukchiensis sp. nov., isolated from surface seawater of the Bering Sea and Chukchi Sea.</title>
        <authorList>
            <person name="Li C."/>
            <person name="Lai Q."/>
            <person name="Li G."/>
            <person name="Dong C."/>
            <person name="Wang J."/>
            <person name="Liao Y."/>
            <person name="Shao Z."/>
        </authorList>
    </citation>
    <scope>NUCLEOTIDE SEQUENCE [LARGE SCALE GENOMIC DNA]</scope>
    <source>
        <strain evidence="4 5">SCH89</strain>
    </source>
</reference>
<dbReference type="Pfam" id="PF02685">
    <property type="entry name" value="Glucokinase"/>
    <property type="match status" value="1"/>
</dbReference>
<dbReference type="OrthoDB" id="9800595at2"/>
<dbReference type="EC" id="2.7.1.2" evidence="4"/>
<dbReference type="Proteomes" id="UP000024942">
    <property type="component" value="Unassembled WGS sequence"/>
</dbReference>
<dbReference type="GO" id="GO:0004340">
    <property type="term" value="F:glucokinase activity"/>
    <property type="evidence" value="ECO:0007669"/>
    <property type="project" value="UniProtKB-EC"/>
</dbReference>
<dbReference type="eggNOG" id="COG0837">
    <property type="taxonomic scope" value="Bacteria"/>
</dbReference>
<dbReference type="InterPro" id="IPR043129">
    <property type="entry name" value="ATPase_NBD"/>
</dbReference>
<keyword evidence="2 4" id="KW-0418">Kinase</keyword>
<evidence type="ECO:0000256" key="2">
    <source>
        <dbReference type="ARBA" id="ARBA00022777"/>
    </source>
</evidence>
<dbReference type="AlphaFoldDB" id="A0A059G491"/>
<dbReference type="GO" id="GO:0005536">
    <property type="term" value="F:D-glucose binding"/>
    <property type="evidence" value="ECO:0007669"/>
    <property type="project" value="InterPro"/>
</dbReference>
<gene>
    <name evidence="4" type="primary">glk</name>
    <name evidence="4" type="ORF">HOC_14802</name>
</gene>